<evidence type="ECO:0000256" key="4">
    <source>
        <dbReference type="ARBA" id="ARBA00022989"/>
    </source>
</evidence>
<evidence type="ECO:0000256" key="5">
    <source>
        <dbReference type="ARBA" id="ARBA00023136"/>
    </source>
</evidence>
<dbReference type="InterPro" id="IPR051517">
    <property type="entry name" value="IFITM_antiviral_protein"/>
</dbReference>
<proteinExistence type="inferred from homology"/>
<keyword evidence="4 6" id="KW-1133">Transmembrane helix</keyword>
<dbReference type="GO" id="GO:0045071">
    <property type="term" value="P:negative regulation of viral genome replication"/>
    <property type="evidence" value="ECO:0007669"/>
    <property type="project" value="TreeGrafter"/>
</dbReference>
<dbReference type="EMBL" id="VWYK01090922">
    <property type="protein sequence ID" value="NXR13061.1"/>
    <property type="molecule type" value="Genomic_DNA"/>
</dbReference>
<feature type="non-terminal residue" evidence="7">
    <location>
        <position position="1"/>
    </location>
</feature>
<dbReference type="AlphaFoldDB" id="A0A7L2IT46"/>
<dbReference type="Proteomes" id="UP000536381">
    <property type="component" value="Unassembled WGS sequence"/>
</dbReference>
<gene>
    <name evidence="7" type="primary">Ifitm3</name>
    <name evidence="7" type="ORF">SEMFRA_R12000</name>
</gene>
<dbReference type="GO" id="GO:0035455">
    <property type="term" value="P:response to interferon-alpha"/>
    <property type="evidence" value="ECO:0007669"/>
    <property type="project" value="TreeGrafter"/>
</dbReference>
<dbReference type="PANTHER" id="PTHR13999">
    <property type="entry name" value="INTERFERON INDUCIBLE TRANSMEMBRANE PROTEIN"/>
    <property type="match status" value="1"/>
</dbReference>
<evidence type="ECO:0000256" key="3">
    <source>
        <dbReference type="ARBA" id="ARBA00022692"/>
    </source>
</evidence>
<comment type="caution">
    <text evidence="7">The sequence shown here is derived from an EMBL/GenBank/DDBJ whole genome shotgun (WGS) entry which is preliminary data.</text>
</comment>
<evidence type="ECO:0000313" key="7">
    <source>
        <dbReference type="EMBL" id="NXR13061.1"/>
    </source>
</evidence>
<keyword evidence="3 6" id="KW-0812">Transmembrane</keyword>
<evidence type="ECO:0000256" key="1">
    <source>
        <dbReference type="ARBA" id="ARBA00004370"/>
    </source>
</evidence>
<keyword evidence="8" id="KW-1185">Reference proteome</keyword>
<feature type="non-terminal residue" evidence="7">
    <location>
        <position position="133"/>
    </location>
</feature>
<evidence type="ECO:0000256" key="2">
    <source>
        <dbReference type="ARBA" id="ARBA00006843"/>
    </source>
</evidence>
<dbReference type="GO" id="GO:0005886">
    <property type="term" value="C:plasma membrane"/>
    <property type="evidence" value="ECO:0007669"/>
    <property type="project" value="TreeGrafter"/>
</dbReference>
<name>A0A7L2IT46_9PICI</name>
<dbReference type="GO" id="GO:0034341">
    <property type="term" value="P:response to type II interferon"/>
    <property type="evidence" value="ECO:0007669"/>
    <property type="project" value="TreeGrafter"/>
</dbReference>
<dbReference type="GO" id="GO:0035456">
    <property type="term" value="P:response to interferon-beta"/>
    <property type="evidence" value="ECO:0007669"/>
    <property type="project" value="TreeGrafter"/>
</dbReference>
<dbReference type="Pfam" id="PF04505">
    <property type="entry name" value="CD225"/>
    <property type="match status" value="1"/>
</dbReference>
<accession>A0A7L2IT46</accession>
<dbReference type="InterPro" id="IPR007593">
    <property type="entry name" value="CD225/Dispanin_fam"/>
</dbReference>
<evidence type="ECO:0000313" key="8">
    <source>
        <dbReference type="Proteomes" id="UP000536381"/>
    </source>
</evidence>
<dbReference type="GO" id="GO:0046597">
    <property type="term" value="P:host-mediated suppression of symbiont invasion"/>
    <property type="evidence" value="ECO:0007669"/>
    <property type="project" value="TreeGrafter"/>
</dbReference>
<dbReference type="PANTHER" id="PTHR13999:SF4">
    <property type="entry name" value="INTERFERON-INDUCED TRANSMEMBRANE PROTEIN 3"/>
    <property type="match status" value="1"/>
</dbReference>
<protein>
    <submittedName>
        <fullName evidence="7">IFM3 protein</fullName>
    </submittedName>
</protein>
<dbReference type="GO" id="GO:0051607">
    <property type="term" value="P:defense response to virus"/>
    <property type="evidence" value="ECO:0007669"/>
    <property type="project" value="TreeGrafter"/>
</dbReference>
<comment type="similarity">
    <text evidence="2">Belongs to the CD225/Dispanin family.</text>
</comment>
<comment type="subcellular location">
    <subcellularLocation>
        <location evidence="1">Membrane</location>
    </subcellularLocation>
</comment>
<dbReference type="OrthoDB" id="9906841at2759"/>
<evidence type="ECO:0000256" key="6">
    <source>
        <dbReference type="SAM" id="Phobius"/>
    </source>
</evidence>
<feature type="transmembrane region" description="Helical" evidence="6">
    <location>
        <begin position="46"/>
        <end position="69"/>
    </location>
</feature>
<reference evidence="7 8" key="1">
    <citation type="submission" date="2019-09" db="EMBL/GenBank/DDBJ databases">
        <title>Bird 10,000 Genomes (B10K) Project - Family phase.</title>
        <authorList>
            <person name="Zhang G."/>
        </authorList>
    </citation>
    <scope>NUCLEOTIDE SEQUENCE [LARGE SCALE GENOMIC DNA]</scope>
    <source>
        <strain evidence="7">B10K-DU-001-42</strain>
        <tissue evidence="7">Muscle</tissue>
    </source>
</reference>
<organism evidence="7 8">
    <name type="scientific">Semnornis frantzii</name>
    <dbReference type="NCBI Taxonomy" id="91796"/>
    <lineage>
        <taxon>Eukaryota</taxon>
        <taxon>Metazoa</taxon>
        <taxon>Chordata</taxon>
        <taxon>Craniata</taxon>
        <taxon>Vertebrata</taxon>
        <taxon>Euteleostomi</taxon>
        <taxon>Archelosauria</taxon>
        <taxon>Archosauria</taxon>
        <taxon>Dinosauria</taxon>
        <taxon>Saurischia</taxon>
        <taxon>Theropoda</taxon>
        <taxon>Coelurosauria</taxon>
        <taxon>Aves</taxon>
        <taxon>Neognathae</taxon>
        <taxon>Neoaves</taxon>
        <taxon>Telluraves</taxon>
        <taxon>Coraciimorphae</taxon>
        <taxon>Piciformes</taxon>
        <taxon>Ramphastidae</taxon>
        <taxon>Semnornis</taxon>
    </lineage>
</organism>
<dbReference type="GO" id="GO:0060337">
    <property type="term" value="P:type I interferon-mediated signaling pathway"/>
    <property type="evidence" value="ECO:0007669"/>
    <property type="project" value="TreeGrafter"/>
</dbReference>
<keyword evidence="5 6" id="KW-0472">Membrane</keyword>
<sequence length="133" mass="14615">MENFPKPVSVTMQPYDRNVAGSPATTFGPTVSTFVQPQRTAGPRDFVLWSFFNTIFCNPFCLGFIALVWSIKVRGKSLPPHHSHAWLGGPTCCLHPSQGSLILSLSHLTLSYLVPLHQILSCPILSHSVPAYP</sequence>